<feature type="domain" description="WCX" evidence="2">
    <location>
        <begin position="238"/>
        <end position="302"/>
    </location>
</feature>
<evidence type="ECO:0000313" key="3">
    <source>
        <dbReference type="EMBL" id="CAB4675490.1"/>
    </source>
</evidence>
<dbReference type="PANTHER" id="PTHR34580:SF3">
    <property type="entry name" value="PROTEIN PAFB"/>
    <property type="match status" value="1"/>
</dbReference>
<name>A0A6J6MMF9_9ZZZZ</name>
<organism evidence="3">
    <name type="scientific">freshwater metagenome</name>
    <dbReference type="NCBI Taxonomy" id="449393"/>
    <lineage>
        <taxon>unclassified sequences</taxon>
        <taxon>metagenomes</taxon>
        <taxon>ecological metagenomes</taxon>
    </lineage>
</organism>
<gene>
    <name evidence="3" type="ORF">UFOPK2342_00748</name>
</gene>
<dbReference type="EMBL" id="CAEZXB010000010">
    <property type="protein sequence ID" value="CAB4675490.1"/>
    <property type="molecule type" value="Genomic_DNA"/>
</dbReference>
<evidence type="ECO:0000259" key="2">
    <source>
        <dbReference type="Pfam" id="PF25583"/>
    </source>
</evidence>
<dbReference type="InterPro" id="IPR026881">
    <property type="entry name" value="WYL_dom"/>
</dbReference>
<evidence type="ECO:0000259" key="1">
    <source>
        <dbReference type="Pfam" id="PF13280"/>
    </source>
</evidence>
<proteinExistence type="predicted"/>
<dbReference type="PANTHER" id="PTHR34580">
    <property type="match status" value="1"/>
</dbReference>
<accession>A0A6J6MMF9</accession>
<reference evidence="3" key="1">
    <citation type="submission" date="2020-05" db="EMBL/GenBank/DDBJ databases">
        <authorList>
            <person name="Chiriac C."/>
            <person name="Salcher M."/>
            <person name="Ghai R."/>
            <person name="Kavagutti S V."/>
        </authorList>
    </citation>
    <scope>NUCLEOTIDE SEQUENCE</scope>
</reference>
<feature type="domain" description="WYL" evidence="1">
    <location>
        <begin position="141"/>
        <end position="203"/>
    </location>
</feature>
<dbReference type="PROSITE" id="PS52050">
    <property type="entry name" value="WYL"/>
    <property type="match status" value="1"/>
</dbReference>
<dbReference type="InterPro" id="IPR051534">
    <property type="entry name" value="CBASS_pafABC_assoc_protein"/>
</dbReference>
<dbReference type="InterPro" id="IPR057727">
    <property type="entry name" value="WCX_dom"/>
</dbReference>
<dbReference type="AlphaFoldDB" id="A0A6J6MMF9"/>
<dbReference type="Pfam" id="PF25583">
    <property type="entry name" value="WCX"/>
    <property type="match status" value="1"/>
</dbReference>
<dbReference type="Pfam" id="PF13280">
    <property type="entry name" value="WYL"/>
    <property type="match status" value="1"/>
</dbReference>
<protein>
    <submittedName>
        <fullName evidence="3">Unannotated protein</fullName>
    </submittedName>
</protein>
<sequence length="309" mass="34015">MAVEKSERLVNLTMALLATKRPLRKSEVFSLVEGYEGSAETSDRMFERDKDDLRQIGVPISVIELEAGMDSGYRIFPDEYSLPALALTYEESALLAVAADAWKRSGFSGISVTTILKLRGAGVPVLDVIDNRVDLAYSPLWREVAEAIIARQDISFDYRRRDGQVDIRLVQPYAMHFRSQRWYVVGFDKGRGDIRTFVLSRFEGGLTFTGAPASFEIPSDFDSAQHLSSATALARTFTVIASGGALTSLRTRAFASVTNPDGSATLSLQVDDEAEFIFELLTLTPLVDILDPPDARGSIMRWIGDSLGA</sequence>